<comment type="caution">
    <text evidence="9">The sequence shown here is derived from an EMBL/GenBank/DDBJ whole genome shotgun (WGS) entry which is preliminary data.</text>
</comment>
<keyword evidence="3" id="KW-0813">Transport</keyword>
<evidence type="ECO:0000313" key="9">
    <source>
        <dbReference type="EMBL" id="MFD0933534.1"/>
    </source>
</evidence>
<keyword evidence="10" id="KW-1185">Reference proteome</keyword>
<evidence type="ECO:0000256" key="6">
    <source>
        <dbReference type="ARBA" id="ARBA00022989"/>
    </source>
</evidence>
<feature type="transmembrane region" description="Helical" evidence="8">
    <location>
        <begin position="267"/>
        <end position="285"/>
    </location>
</feature>
<dbReference type="EMBL" id="JBHTIV010000023">
    <property type="protein sequence ID" value="MFD0933534.1"/>
    <property type="molecule type" value="Genomic_DNA"/>
</dbReference>
<evidence type="ECO:0000256" key="5">
    <source>
        <dbReference type="ARBA" id="ARBA00022692"/>
    </source>
</evidence>
<comment type="similarity">
    <text evidence="2">Belongs to the autoinducer-2 exporter (AI-2E) (TC 2.A.86) family.</text>
</comment>
<dbReference type="InterPro" id="IPR002549">
    <property type="entry name" value="AI-2E-like"/>
</dbReference>
<organism evidence="9 10">
    <name type="scientific">Psychroflexus salinarum</name>
    <dbReference type="NCBI Taxonomy" id="546024"/>
    <lineage>
        <taxon>Bacteria</taxon>
        <taxon>Pseudomonadati</taxon>
        <taxon>Bacteroidota</taxon>
        <taxon>Flavobacteriia</taxon>
        <taxon>Flavobacteriales</taxon>
        <taxon>Flavobacteriaceae</taxon>
        <taxon>Psychroflexus</taxon>
    </lineage>
</organism>
<comment type="subcellular location">
    <subcellularLocation>
        <location evidence="1">Cell membrane</location>
        <topology evidence="1">Multi-pass membrane protein</topology>
    </subcellularLocation>
</comment>
<evidence type="ECO:0000256" key="1">
    <source>
        <dbReference type="ARBA" id="ARBA00004651"/>
    </source>
</evidence>
<evidence type="ECO:0000256" key="2">
    <source>
        <dbReference type="ARBA" id="ARBA00009773"/>
    </source>
</evidence>
<feature type="transmembrane region" description="Helical" evidence="8">
    <location>
        <begin position="147"/>
        <end position="167"/>
    </location>
</feature>
<keyword evidence="7 8" id="KW-0472">Membrane</keyword>
<feature type="transmembrane region" description="Helical" evidence="8">
    <location>
        <begin position="202"/>
        <end position="223"/>
    </location>
</feature>
<protein>
    <submittedName>
        <fullName evidence="9">AI-2E family transporter</fullName>
    </submittedName>
</protein>
<accession>A0ABW3GSD6</accession>
<evidence type="ECO:0000256" key="7">
    <source>
        <dbReference type="ARBA" id="ARBA00023136"/>
    </source>
</evidence>
<evidence type="ECO:0000313" key="10">
    <source>
        <dbReference type="Proteomes" id="UP001597049"/>
    </source>
</evidence>
<feature type="transmembrane region" description="Helical" evidence="8">
    <location>
        <begin position="63"/>
        <end position="82"/>
    </location>
</feature>
<feature type="transmembrane region" description="Helical" evidence="8">
    <location>
        <begin position="229"/>
        <end position="260"/>
    </location>
</feature>
<keyword evidence="6 8" id="KW-1133">Transmembrane helix</keyword>
<sequence length="362" mass="41121">MALGSKLQKTNSVLFFCFLLIVGLYYGSSFLIPLTFGIFFTTLILPISDLFEKKLKFGRILSSFISTFILFLVVGGLFFLLFRQFSLFVNDLLERKEDVLGFVENLREQIVHLTGITLEQQEEVFKDKIFGMIQELQKHLSSLLNNFVDILMSFLLMLIYVFLFLIYRDQFFNFFMRYVSSTNKSGAETIIKKSKNVANRYLWGRVQVMIVLAIMYTITFIAYDLEYSALLIIFGVLVTIIPYIGPFVSGLLPILFMIVFSDNSTEIISFAVIVLVIQLIESYVLEPIIIGSEVKQSPLFVIIAVVLGGLIWGFAGLVLFVPLFGVMKIIFDNTAGLEPIGLLIGYNSDKPSEGDKKDEKIE</sequence>
<evidence type="ECO:0000256" key="3">
    <source>
        <dbReference type="ARBA" id="ARBA00022448"/>
    </source>
</evidence>
<gene>
    <name evidence="9" type="ORF">ACFQ0R_13090</name>
</gene>
<name>A0ABW3GSD6_9FLAO</name>
<evidence type="ECO:0000256" key="4">
    <source>
        <dbReference type="ARBA" id="ARBA00022475"/>
    </source>
</evidence>
<feature type="transmembrane region" description="Helical" evidence="8">
    <location>
        <begin position="12"/>
        <end position="28"/>
    </location>
</feature>
<feature type="transmembrane region" description="Helical" evidence="8">
    <location>
        <begin position="297"/>
        <end position="321"/>
    </location>
</feature>
<evidence type="ECO:0000256" key="8">
    <source>
        <dbReference type="SAM" id="Phobius"/>
    </source>
</evidence>
<dbReference type="RefSeq" id="WP_379658827.1">
    <property type="nucleotide sequence ID" value="NZ_JBHTIV010000023.1"/>
</dbReference>
<dbReference type="PANTHER" id="PTHR21716">
    <property type="entry name" value="TRANSMEMBRANE PROTEIN"/>
    <property type="match status" value="1"/>
</dbReference>
<dbReference type="PANTHER" id="PTHR21716:SF53">
    <property type="entry name" value="PERMEASE PERM-RELATED"/>
    <property type="match status" value="1"/>
</dbReference>
<proteinExistence type="inferred from homology"/>
<keyword evidence="5 8" id="KW-0812">Transmembrane</keyword>
<keyword evidence="4" id="KW-1003">Cell membrane</keyword>
<dbReference type="Pfam" id="PF01594">
    <property type="entry name" value="AI-2E_transport"/>
    <property type="match status" value="1"/>
</dbReference>
<dbReference type="Proteomes" id="UP001597049">
    <property type="component" value="Unassembled WGS sequence"/>
</dbReference>
<reference evidence="10" key="1">
    <citation type="journal article" date="2019" name="Int. J. Syst. Evol. Microbiol.">
        <title>The Global Catalogue of Microorganisms (GCM) 10K type strain sequencing project: providing services to taxonomists for standard genome sequencing and annotation.</title>
        <authorList>
            <consortium name="The Broad Institute Genomics Platform"/>
            <consortium name="The Broad Institute Genome Sequencing Center for Infectious Disease"/>
            <person name="Wu L."/>
            <person name="Ma J."/>
        </authorList>
    </citation>
    <scope>NUCLEOTIDE SEQUENCE [LARGE SCALE GENOMIC DNA]</scope>
    <source>
        <strain evidence="10">CCUG 56752</strain>
    </source>
</reference>